<dbReference type="AlphaFoldDB" id="A0A8D8M409"/>
<reference evidence="1" key="1">
    <citation type="submission" date="2021-05" db="EMBL/GenBank/DDBJ databases">
        <authorList>
            <person name="Alioto T."/>
            <person name="Alioto T."/>
            <person name="Gomez Garrido J."/>
        </authorList>
    </citation>
    <scope>NUCLEOTIDE SEQUENCE</scope>
</reference>
<dbReference type="EMBL" id="HBUF01051084">
    <property type="protein sequence ID" value="CAG6621815.1"/>
    <property type="molecule type" value="Transcribed_RNA"/>
</dbReference>
<name>A0A8D8M409_9HEMI</name>
<protein>
    <submittedName>
        <fullName evidence="1">Uncharacterized protein</fullName>
    </submittedName>
</protein>
<accession>A0A8D8M409</accession>
<organism evidence="1">
    <name type="scientific">Cacopsylla melanoneura</name>
    <dbReference type="NCBI Taxonomy" id="428564"/>
    <lineage>
        <taxon>Eukaryota</taxon>
        <taxon>Metazoa</taxon>
        <taxon>Ecdysozoa</taxon>
        <taxon>Arthropoda</taxon>
        <taxon>Hexapoda</taxon>
        <taxon>Insecta</taxon>
        <taxon>Pterygota</taxon>
        <taxon>Neoptera</taxon>
        <taxon>Paraneoptera</taxon>
        <taxon>Hemiptera</taxon>
        <taxon>Sternorrhyncha</taxon>
        <taxon>Psylloidea</taxon>
        <taxon>Psyllidae</taxon>
        <taxon>Psyllinae</taxon>
        <taxon>Cacopsylla</taxon>
    </lineage>
</organism>
<evidence type="ECO:0000313" key="1">
    <source>
        <dbReference type="EMBL" id="CAG6621815.1"/>
    </source>
</evidence>
<sequence length="145" mass="15473">MVEHPSSKGRREGGLEVLYIRGASHLRGTSLSLNPPQPALLRMNPTCMGVPAERLFGFGLEIPHGSRTAHLAGVSCVVCREVEIEGYAGIVEDKRGEFAEISHHKKSLGDAADSAGVKLESSVICVGVPLRLFSVSKCVNRVPQG</sequence>
<proteinExistence type="predicted"/>